<reference evidence="3" key="1">
    <citation type="journal article" date="2009" name="Science">
        <title>The B73 maize genome: complexity, diversity, and dynamics.</title>
        <authorList>
            <person name="Schnable P.S."/>
            <person name="Ware D."/>
            <person name="Fulton R.S."/>
            <person name="Stein J.C."/>
            <person name="Wei F."/>
            <person name="Pasternak S."/>
            <person name="Liang C."/>
            <person name="Zhang J."/>
            <person name="Fulton L."/>
            <person name="Graves T.A."/>
            <person name="Minx P."/>
            <person name="Reily A.D."/>
            <person name="Courtney L."/>
            <person name="Kruchowski S.S."/>
            <person name="Tomlinson C."/>
            <person name="Strong C."/>
            <person name="Delehaunty K."/>
            <person name="Fronick C."/>
            <person name="Courtney B."/>
            <person name="Rock S.M."/>
            <person name="Belter E."/>
            <person name="Du F."/>
            <person name="Kim K."/>
            <person name="Abbott R.M."/>
            <person name="Cotton M."/>
            <person name="Levy A."/>
            <person name="Marchetto P."/>
            <person name="Ochoa K."/>
            <person name="Jackson S.M."/>
            <person name="Gillam B."/>
            <person name="Chen W."/>
            <person name="Yan L."/>
            <person name="Higginbotham J."/>
            <person name="Cardenas M."/>
            <person name="Waligorski J."/>
            <person name="Applebaum E."/>
            <person name="Phelps L."/>
            <person name="Falcone J."/>
            <person name="Kanchi K."/>
            <person name="Thane T."/>
            <person name="Scimone A."/>
            <person name="Thane N."/>
            <person name="Henke J."/>
            <person name="Wang T."/>
            <person name="Ruppert J."/>
            <person name="Shah N."/>
            <person name="Rotter K."/>
            <person name="Hodges J."/>
            <person name="Ingenthron E."/>
            <person name="Cordes M."/>
            <person name="Kohlberg S."/>
            <person name="Sgro J."/>
            <person name="Delgado B."/>
            <person name="Mead K."/>
            <person name="Chinwalla A."/>
            <person name="Leonard S."/>
            <person name="Crouse K."/>
            <person name="Collura K."/>
            <person name="Kudrna D."/>
            <person name="Currie J."/>
            <person name="He R."/>
            <person name="Angelova A."/>
            <person name="Rajasekar S."/>
            <person name="Mueller T."/>
            <person name="Lomeli R."/>
            <person name="Scara G."/>
            <person name="Ko A."/>
            <person name="Delaney K."/>
            <person name="Wissotski M."/>
            <person name="Lopez G."/>
            <person name="Campos D."/>
            <person name="Braidotti M."/>
            <person name="Ashley E."/>
            <person name="Golser W."/>
            <person name="Kim H."/>
            <person name="Lee S."/>
            <person name="Lin J."/>
            <person name="Dujmic Z."/>
            <person name="Kim W."/>
            <person name="Talag J."/>
            <person name="Zuccolo A."/>
            <person name="Fan C."/>
            <person name="Sebastian A."/>
            <person name="Kramer M."/>
            <person name="Spiegel L."/>
            <person name="Nascimento L."/>
            <person name="Zutavern T."/>
            <person name="Miller B."/>
            <person name="Ambroise C."/>
            <person name="Muller S."/>
            <person name="Spooner W."/>
            <person name="Narechania A."/>
            <person name="Ren L."/>
            <person name="Wei S."/>
            <person name="Kumari S."/>
            <person name="Faga B."/>
            <person name="Levy M.J."/>
            <person name="McMahan L."/>
            <person name="Van Buren P."/>
            <person name="Vaughn M.W."/>
            <person name="Ying K."/>
            <person name="Yeh C.-T."/>
            <person name="Emrich S.J."/>
            <person name="Jia Y."/>
            <person name="Kalyanaraman A."/>
            <person name="Hsia A.-P."/>
            <person name="Barbazuk W.B."/>
            <person name="Baucom R.S."/>
            <person name="Brutnell T.P."/>
            <person name="Carpita N.C."/>
            <person name="Chaparro C."/>
            <person name="Chia J.-M."/>
            <person name="Deragon J.-M."/>
            <person name="Estill J.C."/>
            <person name="Fu Y."/>
            <person name="Jeddeloh J.A."/>
            <person name="Han Y."/>
            <person name="Lee H."/>
            <person name="Li P."/>
            <person name="Lisch D.R."/>
            <person name="Liu S."/>
            <person name="Liu Z."/>
            <person name="Nagel D.H."/>
            <person name="McCann M.C."/>
            <person name="SanMiguel P."/>
            <person name="Myers A.M."/>
            <person name="Nettleton D."/>
            <person name="Nguyen J."/>
            <person name="Penning B.W."/>
            <person name="Ponnala L."/>
            <person name="Schneider K.L."/>
            <person name="Schwartz D.C."/>
            <person name="Sharma A."/>
            <person name="Soderlund C."/>
            <person name="Springer N.M."/>
            <person name="Sun Q."/>
            <person name="Wang H."/>
            <person name="Waterman M."/>
            <person name="Westerman R."/>
            <person name="Wolfgruber T.K."/>
            <person name="Yang L."/>
            <person name="Yu Y."/>
            <person name="Zhang L."/>
            <person name="Zhou S."/>
            <person name="Zhu Q."/>
            <person name="Bennetzen J.L."/>
            <person name="Dawe R.K."/>
            <person name="Jiang J."/>
            <person name="Jiang N."/>
            <person name="Presting G.G."/>
            <person name="Wessler S.R."/>
            <person name="Aluru S."/>
            <person name="Martienssen R.A."/>
            <person name="Clifton S.W."/>
            <person name="McCombie W.R."/>
            <person name="Wing R.A."/>
            <person name="Wilson R.K."/>
        </authorList>
    </citation>
    <scope>NUCLEOTIDE SEQUENCE [LARGE SCALE GENOMIC DNA]</scope>
    <source>
        <strain evidence="3">cv. B73</strain>
    </source>
</reference>
<evidence type="ECO:0000259" key="1">
    <source>
        <dbReference type="Pfam" id="PF08626"/>
    </source>
</evidence>
<name>A0A804RGW7_MAIZE</name>
<dbReference type="PANTHER" id="PTHR21512">
    <property type="entry name" value="TRAFFICKING PROTEIN PARTICLE COMPLEX SUBUNIT 9"/>
    <property type="match status" value="1"/>
</dbReference>
<dbReference type="EnsemblPlants" id="Zm00001eb426000_T001">
    <property type="protein sequence ID" value="Zm00001eb426000_P001"/>
    <property type="gene ID" value="Zm00001eb426000"/>
</dbReference>
<sequence length="180" mass="20474">MHQRLRLLKHQMKMLRPTSAKPPLSGKKRDTIIMFPPSDQQSLELHMLTMIQDLAASLLMEFEKWVLRAESTGTILKTPLDSQSSLGSEEVIKAKKRRLGRAQKIIGDYCLLPGSPVDANAHYTTAIELARLTGDVFWHAGALEGSVCALVVSFYIKSFWLLKFNYIHLDKPHSTYQYFI</sequence>
<organism evidence="2 3">
    <name type="scientific">Zea mays</name>
    <name type="common">Maize</name>
    <dbReference type="NCBI Taxonomy" id="4577"/>
    <lineage>
        <taxon>Eukaryota</taxon>
        <taxon>Viridiplantae</taxon>
        <taxon>Streptophyta</taxon>
        <taxon>Embryophyta</taxon>
        <taxon>Tracheophyta</taxon>
        <taxon>Spermatophyta</taxon>
        <taxon>Magnoliopsida</taxon>
        <taxon>Liliopsida</taxon>
        <taxon>Poales</taxon>
        <taxon>Poaceae</taxon>
        <taxon>PACMAD clade</taxon>
        <taxon>Panicoideae</taxon>
        <taxon>Andropogonodae</taxon>
        <taxon>Andropogoneae</taxon>
        <taxon>Tripsacinae</taxon>
        <taxon>Zea</taxon>
    </lineage>
</organism>
<dbReference type="Gramene" id="Zm00001eb426000_T002">
    <property type="protein sequence ID" value="Zm00001eb426000_P002"/>
    <property type="gene ID" value="Zm00001eb426000"/>
</dbReference>
<feature type="domain" description="Trs120/TRAPPC9 N-terminal" evidence="1">
    <location>
        <begin position="88"/>
        <end position="157"/>
    </location>
</feature>
<dbReference type="Pfam" id="PF08626">
    <property type="entry name" value="TRAPPC9-Trs120"/>
    <property type="match status" value="1"/>
</dbReference>
<dbReference type="InterPro" id="IPR058563">
    <property type="entry name" value="Trs120_TRAPPC9_N"/>
</dbReference>
<reference evidence="2" key="3">
    <citation type="submission" date="2021-05" db="UniProtKB">
        <authorList>
            <consortium name="EnsemblPlants"/>
        </authorList>
    </citation>
    <scope>IDENTIFICATION</scope>
    <source>
        <strain evidence="2">cv. B73</strain>
    </source>
</reference>
<evidence type="ECO:0000313" key="3">
    <source>
        <dbReference type="Proteomes" id="UP000007305"/>
    </source>
</evidence>
<keyword evidence="3" id="KW-1185">Reference proteome</keyword>
<dbReference type="PANTHER" id="PTHR21512:SF5">
    <property type="entry name" value="TRAFFICKING PROTEIN PARTICLE COMPLEX SUBUNIT 9"/>
    <property type="match status" value="1"/>
</dbReference>
<dbReference type="EnsemblPlants" id="Zm00001eb426000_T002">
    <property type="protein sequence ID" value="Zm00001eb426000_P002"/>
    <property type="gene ID" value="Zm00001eb426000"/>
</dbReference>
<dbReference type="InterPro" id="IPR013935">
    <property type="entry name" value="Trs120_TRAPPC9"/>
</dbReference>
<accession>A0A804RGW7</accession>
<evidence type="ECO:0000313" key="2">
    <source>
        <dbReference type="EnsemblPlants" id="Zm00001eb426000_P001"/>
    </source>
</evidence>
<proteinExistence type="predicted"/>
<dbReference type="Proteomes" id="UP000007305">
    <property type="component" value="Chromosome 10"/>
</dbReference>
<dbReference type="GO" id="GO:0005794">
    <property type="term" value="C:Golgi apparatus"/>
    <property type="evidence" value="ECO:0007669"/>
    <property type="project" value="UniProtKB-SubCell"/>
</dbReference>
<reference evidence="2" key="2">
    <citation type="submission" date="2019-07" db="EMBL/GenBank/DDBJ databases">
        <authorList>
            <person name="Seetharam A."/>
            <person name="Woodhouse M."/>
            <person name="Cannon E."/>
        </authorList>
    </citation>
    <scope>NUCLEOTIDE SEQUENCE [LARGE SCALE GENOMIC DNA]</scope>
    <source>
        <strain evidence="2">cv. B73</strain>
    </source>
</reference>
<protein>
    <recommendedName>
        <fullName evidence="1">Trs120/TRAPPC9 N-terminal domain-containing protein</fullName>
    </recommendedName>
</protein>
<dbReference type="AlphaFoldDB" id="A0A804RGW7"/>
<dbReference type="Gramene" id="Zm00001eb426000_T001">
    <property type="protein sequence ID" value="Zm00001eb426000_P001"/>
    <property type="gene ID" value="Zm00001eb426000"/>
</dbReference>